<dbReference type="AlphaFoldDB" id="D3BRW0"/>
<feature type="compositionally biased region" description="Acidic residues" evidence="1">
    <location>
        <begin position="494"/>
        <end position="525"/>
    </location>
</feature>
<dbReference type="GO" id="GO:0005634">
    <property type="term" value="C:nucleus"/>
    <property type="evidence" value="ECO:0007669"/>
    <property type="project" value="TreeGrafter"/>
</dbReference>
<dbReference type="GeneID" id="31366192"/>
<feature type="domain" description="Vid27 PH-like" evidence="3">
    <location>
        <begin position="295"/>
        <end position="358"/>
    </location>
</feature>
<dbReference type="InterPro" id="IPR013863">
    <property type="entry name" value="VID27_C"/>
</dbReference>
<accession>D3BRW0</accession>
<dbReference type="EMBL" id="ADBJ01000050">
    <property type="protein sequence ID" value="EFA76142.1"/>
    <property type="molecule type" value="Genomic_DNA"/>
</dbReference>
<sequence>MAFFKRLSSFLYGGANSSPETLVEYTGLFYHYSRGQWSCLFNECEIAILKKPDVNKYSYCVQVTRIIEDESQAVAADDDDEPNSYEFPITVGLELYREEGPLNGPALSWRGTQTRFMFEFDQQNDEQAEQNVEKLQQLLCQCIYESKFQQHHSNAEASEVNSYCRNERTETMQKLETKVKTVQPTGRQQVTTTTTTSNTPTSPEQPTSIYPQEGGEEVEVEPTKLNFENIRSALPTGEELFRSHCSLYLETGSQFNLQDADVFVLMNKTRTTPVIEFTNIPSNHLNYNDIVTFFIVKNDKVIISQIINSDMYPHFFNEQISFIWFSGIGNNYTRWSIRFDSDKDFESFRDKFTVLHYEASHQTKFKGKKDDVSYLARALTDDYEDPNIIFDTDDGFTTKDLEDFSDMKISSSQEFTAQEHDQLRKLEAEIERQNESDIVSVQSDDLDEEDEDSNEVEDEEHEEDEEEEEEEESEGEPGKFVKRPDNVVYHEQDEHEGDNEEEEDEEEDEDEEEEEEDQSDDEQSEADIVHQKYISTRTPVKKPPPAIVESESEDEDEDEEEDSDESEEEDEVQGVKMEQGGSGAKNSELLVGYKDRSYVVRGSNIGVFNTGENDVQFNSIIKGISDKNGQTFSPKRLMLQNQDSSLLMLNPTSKNKVFKMDLNRPDIVQEWDLNWKNQNTVATQILPQNKFDETTNRETFVGMNGNNLFLVDPRQGKDKITQKFYGGSNPSSINTCGATSDQGHIALGTNKGEIKLFTKTQFDTKKRSSTAEDPLGKILRSRTTLPGIGDPIIGIDTTQDGKWVVATCKQYLLIVPAETKEGLNGFEDRLGAKKPTPKRLLLKPNDLKRLGGRVSFTPAKFNIAPGDQSETSIVTSSDIYQMQEFNTEIIADQFKFNRDNSIIVTLPNDVCMSKKVYKPQ</sequence>
<evidence type="ECO:0000259" key="4">
    <source>
        <dbReference type="Pfam" id="PF17748"/>
    </source>
</evidence>
<dbReference type="Pfam" id="PF17748">
    <property type="entry name" value="VID27_N"/>
    <property type="match status" value="1"/>
</dbReference>
<reference evidence="5 6" key="1">
    <citation type="journal article" date="2011" name="Genome Res.">
        <title>Phylogeny-wide analysis of social amoeba genomes highlights ancient origins for complex intercellular communication.</title>
        <authorList>
            <person name="Heidel A.J."/>
            <person name="Lawal H.M."/>
            <person name="Felder M."/>
            <person name="Schilde C."/>
            <person name="Helps N.R."/>
            <person name="Tunggal B."/>
            <person name="Rivero F."/>
            <person name="John U."/>
            <person name="Schleicher M."/>
            <person name="Eichinger L."/>
            <person name="Platzer M."/>
            <person name="Noegel A.A."/>
            <person name="Schaap P."/>
            <person name="Gloeckner G."/>
        </authorList>
    </citation>
    <scope>NUCLEOTIDE SEQUENCE [LARGE SCALE GENOMIC DNA]</scope>
    <source>
        <strain evidence="6">ATCC 26659 / Pp 5 / PN500</strain>
    </source>
</reference>
<protein>
    <submittedName>
        <fullName evidence="5">WD40-like domain-containing protein</fullName>
    </submittedName>
</protein>
<dbReference type="OMA" id="NDCELVI"/>
<organism evidence="5 6">
    <name type="scientific">Heterostelium pallidum (strain ATCC 26659 / Pp 5 / PN500)</name>
    <name type="common">Cellular slime mold</name>
    <name type="synonym">Polysphondylium pallidum</name>
    <dbReference type="NCBI Taxonomy" id="670386"/>
    <lineage>
        <taxon>Eukaryota</taxon>
        <taxon>Amoebozoa</taxon>
        <taxon>Evosea</taxon>
        <taxon>Eumycetozoa</taxon>
        <taxon>Dictyostelia</taxon>
        <taxon>Acytosteliales</taxon>
        <taxon>Acytosteliaceae</taxon>
        <taxon>Heterostelium</taxon>
    </lineage>
</organism>
<dbReference type="InterPro" id="IPR011044">
    <property type="entry name" value="Quino_amine_DH_bsu"/>
</dbReference>
<dbReference type="PANTHER" id="PTHR31913">
    <property type="entry name" value="VACUOLAR IMPORT AND DEGRADATION PROTEIN 27"/>
    <property type="match status" value="1"/>
</dbReference>
<evidence type="ECO:0000256" key="1">
    <source>
        <dbReference type="SAM" id="MobiDB-lite"/>
    </source>
</evidence>
<keyword evidence="6" id="KW-1185">Reference proteome</keyword>
<dbReference type="RefSeq" id="XP_020428276.1">
    <property type="nucleotide sequence ID" value="XM_020581489.1"/>
</dbReference>
<feature type="compositionally biased region" description="Low complexity" evidence="1">
    <location>
        <begin position="181"/>
        <end position="208"/>
    </location>
</feature>
<feature type="domain" description="Vacuolar import/degradation Vid27 C-terminal" evidence="2">
    <location>
        <begin position="585"/>
        <end position="915"/>
    </location>
</feature>
<feature type="compositionally biased region" description="Acidic residues" evidence="1">
    <location>
        <begin position="444"/>
        <end position="475"/>
    </location>
</feature>
<feature type="region of interest" description="Disordered" evidence="1">
    <location>
        <begin position="179"/>
        <end position="217"/>
    </location>
</feature>
<name>D3BRW0_HETP5</name>
<dbReference type="PANTHER" id="PTHR31913:SF0">
    <property type="entry name" value="VACUOLAR IMPORT AND DEGRADATION PROTEIN 27"/>
    <property type="match status" value="1"/>
</dbReference>
<dbReference type="InterPro" id="IPR040979">
    <property type="entry name" value="Vid27_N"/>
</dbReference>
<evidence type="ECO:0000259" key="3">
    <source>
        <dbReference type="Pfam" id="PF17747"/>
    </source>
</evidence>
<evidence type="ECO:0000313" key="6">
    <source>
        <dbReference type="Proteomes" id="UP000001396"/>
    </source>
</evidence>
<dbReference type="InterPro" id="IPR040768">
    <property type="entry name" value="Vid27_PH"/>
</dbReference>
<dbReference type="Pfam" id="PF08553">
    <property type="entry name" value="VID27"/>
    <property type="match status" value="1"/>
</dbReference>
<dbReference type="GO" id="GO:0005737">
    <property type="term" value="C:cytoplasm"/>
    <property type="evidence" value="ECO:0007669"/>
    <property type="project" value="TreeGrafter"/>
</dbReference>
<gene>
    <name evidence="5" type="ORF">PPL_10723</name>
</gene>
<dbReference type="Proteomes" id="UP000001396">
    <property type="component" value="Unassembled WGS sequence"/>
</dbReference>
<feature type="region of interest" description="Disordered" evidence="1">
    <location>
        <begin position="430"/>
        <end position="587"/>
    </location>
</feature>
<dbReference type="SUPFAM" id="SSF50969">
    <property type="entry name" value="YVTN repeat-like/Quinoprotein amine dehydrogenase"/>
    <property type="match status" value="1"/>
</dbReference>
<feature type="compositionally biased region" description="Basic and acidic residues" evidence="1">
    <location>
        <begin position="476"/>
        <end position="493"/>
    </location>
</feature>
<evidence type="ECO:0000259" key="2">
    <source>
        <dbReference type="Pfam" id="PF08553"/>
    </source>
</evidence>
<evidence type="ECO:0000313" key="5">
    <source>
        <dbReference type="EMBL" id="EFA76142.1"/>
    </source>
</evidence>
<dbReference type="InParanoid" id="D3BRW0"/>
<comment type="caution">
    <text evidence="5">The sequence shown here is derived from an EMBL/GenBank/DDBJ whole genome shotgun (WGS) entry which is preliminary data.</text>
</comment>
<dbReference type="Pfam" id="PF17747">
    <property type="entry name" value="VID27_PH"/>
    <property type="match status" value="1"/>
</dbReference>
<dbReference type="InterPro" id="IPR040458">
    <property type="entry name" value="Vid27"/>
</dbReference>
<feature type="domain" description="Vid27 N-terminal" evidence="4">
    <location>
        <begin position="1"/>
        <end position="163"/>
    </location>
</feature>
<feature type="compositionally biased region" description="Acidic residues" evidence="1">
    <location>
        <begin position="550"/>
        <end position="572"/>
    </location>
</feature>
<proteinExistence type="predicted"/>